<dbReference type="RefSeq" id="XP_014158789.1">
    <property type="nucleotide sequence ID" value="XM_014303314.1"/>
</dbReference>
<sequence length="94" mass="10246">MDESSSRGAFVTTLDLSPGVYQYIFCLDDETWATNPNAPLITLTDGKTVNYIEVIEGVNVIATQPDVVRSLVMPTDGLCHAVQISHLHATTPLR</sequence>
<gene>
    <name evidence="2" type="ORF">SARC_02897</name>
</gene>
<reference evidence="2 3" key="1">
    <citation type="submission" date="2011-02" db="EMBL/GenBank/DDBJ databases">
        <title>The Genome Sequence of Sphaeroforma arctica JP610.</title>
        <authorList>
            <consortium name="The Broad Institute Genome Sequencing Platform"/>
            <person name="Russ C."/>
            <person name="Cuomo C."/>
            <person name="Young S.K."/>
            <person name="Zeng Q."/>
            <person name="Gargeya S."/>
            <person name="Alvarado L."/>
            <person name="Berlin A."/>
            <person name="Chapman S.B."/>
            <person name="Chen Z."/>
            <person name="Freedman E."/>
            <person name="Gellesch M."/>
            <person name="Goldberg J."/>
            <person name="Griggs A."/>
            <person name="Gujja S."/>
            <person name="Heilman E."/>
            <person name="Heiman D."/>
            <person name="Howarth C."/>
            <person name="Mehta T."/>
            <person name="Neiman D."/>
            <person name="Pearson M."/>
            <person name="Roberts A."/>
            <person name="Saif S."/>
            <person name="Shea T."/>
            <person name="Shenoy N."/>
            <person name="Sisk P."/>
            <person name="Stolte C."/>
            <person name="Sykes S."/>
            <person name="White J."/>
            <person name="Yandava C."/>
            <person name="Burger G."/>
            <person name="Gray M.W."/>
            <person name="Holland P.W.H."/>
            <person name="King N."/>
            <person name="Lang F.B.F."/>
            <person name="Roger A.J."/>
            <person name="Ruiz-Trillo I."/>
            <person name="Haas B."/>
            <person name="Nusbaum C."/>
            <person name="Birren B."/>
        </authorList>
    </citation>
    <scope>NUCLEOTIDE SEQUENCE [LARGE SCALE GENOMIC DNA]</scope>
    <source>
        <strain evidence="2 3">JP610</strain>
    </source>
</reference>
<evidence type="ECO:0000313" key="3">
    <source>
        <dbReference type="Proteomes" id="UP000054560"/>
    </source>
</evidence>
<evidence type="ECO:0000259" key="1">
    <source>
        <dbReference type="Pfam" id="PF16561"/>
    </source>
</evidence>
<dbReference type="AlphaFoldDB" id="A0A0L0G769"/>
<dbReference type="InterPro" id="IPR032640">
    <property type="entry name" value="AMPK1_CBM"/>
</dbReference>
<dbReference type="InterPro" id="IPR014756">
    <property type="entry name" value="Ig_E-set"/>
</dbReference>
<dbReference type="SUPFAM" id="SSF81296">
    <property type="entry name" value="E set domains"/>
    <property type="match status" value="1"/>
</dbReference>
<dbReference type="InterPro" id="IPR013783">
    <property type="entry name" value="Ig-like_fold"/>
</dbReference>
<accession>A0A0L0G769</accession>
<dbReference type="Proteomes" id="UP000054560">
    <property type="component" value="Unassembled WGS sequence"/>
</dbReference>
<dbReference type="Pfam" id="PF16561">
    <property type="entry name" value="AMPK1_CBM"/>
    <property type="match status" value="1"/>
</dbReference>
<dbReference type="EMBL" id="KQ241733">
    <property type="protein sequence ID" value="KNC84887.1"/>
    <property type="molecule type" value="Genomic_DNA"/>
</dbReference>
<dbReference type="OrthoDB" id="531008at2759"/>
<name>A0A0L0G769_9EUKA</name>
<dbReference type="GeneID" id="25903401"/>
<keyword evidence="3" id="KW-1185">Reference proteome</keyword>
<dbReference type="Gene3D" id="2.60.40.10">
    <property type="entry name" value="Immunoglobulins"/>
    <property type="match status" value="1"/>
</dbReference>
<protein>
    <recommendedName>
        <fullName evidence="1">AMP-activated protein kinase glycogen-binding domain-containing protein</fullName>
    </recommendedName>
</protein>
<feature type="domain" description="AMP-activated protein kinase glycogen-binding" evidence="1">
    <location>
        <begin position="5"/>
        <end position="55"/>
    </location>
</feature>
<proteinExistence type="predicted"/>
<evidence type="ECO:0000313" key="2">
    <source>
        <dbReference type="EMBL" id="KNC84887.1"/>
    </source>
</evidence>
<dbReference type="CDD" id="cd02859">
    <property type="entry name" value="E_set_AMPKbeta_like_N"/>
    <property type="match status" value="1"/>
</dbReference>
<organism evidence="2 3">
    <name type="scientific">Sphaeroforma arctica JP610</name>
    <dbReference type="NCBI Taxonomy" id="667725"/>
    <lineage>
        <taxon>Eukaryota</taxon>
        <taxon>Ichthyosporea</taxon>
        <taxon>Ichthyophonida</taxon>
        <taxon>Sphaeroforma</taxon>
    </lineage>
</organism>